<gene>
    <name evidence="5" type="ORF">NliqN6_6453</name>
</gene>
<feature type="compositionally biased region" description="Polar residues" evidence="2">
    <location>
        <begin position="522"/>
        <end position="544"/>
    </location>
</feature>
<organism evidence="5 6">
    <name type="scientific">Naganishia liquefaciens</name>
    <dbReference type="NCBI Taxonomy" id="104408"/>
    <lineage>
        <taxon>Eukaryota</taxon>
        <taxon>Fungi</taxon>
        <taxon>Dikarya</taxon>
        <taxon>Basidiomycota</taxon>
        <taxon>Agaricomycotina</taxon>
        <taxon>Tremellomycetes</taxon>
        <taxon>Filobasidiales</taxon>
        <taxon>Filobasidiaceae</taxon>
        <taxon>Naganishia</taxon>
    </lineage>
</organism>
<evidence type="ECO:0000259" key="4">
    <source>
        <dbReference type="SMART" id="SM00906"/>
    </source>
</evidence>
<feature type="domain" description="Xylanolytic transcriptional activator regulatory" evidence="4">
    <location>
        <begin position="220"/>
        <end position="294"/>
    </location>
</feature>
<name>A0A8H3U011_9TREE</name>
<evidence type="ECO:0000256" key="1">
    <source>
        <dbReference type="ARBA" id="ARBA00023242"/>
    </source>
</evidence>
<evidence type="ECO:0000256" key="3">
    <source>
        <dbReference type="SAM" id="SignalP"/>
    </source>
</evidence>
<dbReference type="GO" id="GO:0008270">
    <property type="term" value="F:zinc ion binding"/>
    <property type="evidence" value="ECO:0007669"/>
    <property type="project" value="InterPro"/>
</dbReference>
<dbReference type="SMART" id="SM00906">
    <property type="entry name" value="Fungal_trans"/>
    <property type="match status" value="1"/>
</dbReference>
<reference evidence="5" key="1">
    <citation type="submission" date="2020-07" db="EMBL/GenBank/DDBJ databases">
        <title>Draft Genome Sequence of a Deep-Sea Yeast, Naganishia (Cryptococcus) liquefaciens strain N6.</title>
        <authorList>
            <person name="Han Y.W."/>
            <person name="Kajitani R."/>
            <person name="Morimoto H."/>
            <person name="Parhat M."/>
            <person name="Tsubouchi H."/>
            <person name="Bakenova O."/>
            <person name="Ogata M."/>
            <person name="Argunhan B."/>
            <person name="Aoki R."/>
            <person name="Kajiwara S."/>
            <person name="Itoh T."/>
            <person name="Iwasaki H."/>
        </authorList>
    </citation>
    <scope>NUCLEOTIDE SEQUENCE</scope>
    <source>
        <strain evidence="5">N6</strain>
    </source>
</reference>
<evidence type="ECO:0000313" key="5">
    <source>
        <dbReference type="EMBL" id="GHJ90051.1"/>
    </source>
</evidence>
<dbReference type="InterPro" id="IPR007219">
    <property type="entry name" value="XnlR_reg_dom"/>
</dbReference>
<dbReference type="EMBL" id="BLZA01000053">
    <property type="protein sequence ID" value="GHJ90051.1"/>
    <property type="molecule type" value="Genomic_DNA"/>
</dbReference>
<dbReference type="GO" id="GO:0003700">
    <property type="term" value="F:DNA-binding transcription factor activity"/>
    <property type="evidence" value="ECO:0007669"/>
    <property type="project" value="InterPro"/>
</dbReference>
<dbReference type="PANTHER" id="PTHR46910:SF38">
    <property type="entry name" value="ZN(2)-C6 FUNGAL-TYPE DOMAIN-CONTAINING PROTEIN"/>
    <property type="match status" value="1"/>
</dbReference>
<keyword evidence="1" id="KW-0539">Nucleus</keyword>
<dbReference type="PANTHER" id="PTHR46910">
    <property type="entry name" value="TRANSCRIPTION FACTOR PDR1"/>
    <property type="match status" value="1"/>
</dbReference>
<comment type="caution">
    <text evidence="5">The sequence shown here is derived from an EMBL/GenBank/DDBJ whole genome shotgun (WGS) entry which is preliminary data.</text>
</comment>
<dbReference type="InterPro" id="IPR050987">
    <property type="entry name" value="AtrR-like"/>
</dbReference>
<sequence length="841" mass="94229">MFWYLFYGLFSLFPYVRRIMHSMIPVAGMQLIRTIADYRYTENGDPKHHLGKSFSVSISQTRRAIYWSVPTWEAIVGEVKSEPLDRSRWPEPDLAQQLIDAYFTTDNLILPLLNRKIFQRNYNKGLWRTNDGFGKVCLLIFANAAKSVDDPRCYWYSGDQRSETEAFKNAELYRHSAGWRWVEAVAKTGRRWLSVPSLEDLQAFVLFAVFCFRSLVLSTVWVVAGFGLKSCVDIGIHVKAGYARTGDKADRELYRRAFWCLIYIDTYTSAAMGRSLQMNPEDYDVDYPSEVDDEYWTIDDPAGDIVQPADKPSRISVFVCLLKLVKIINTAMRVIYPVNRDASCRDDGPKEQERLIAELDSSLFAWLDAVPAHLRWDTQREDPVFFEQSCVLYSYYYFTQASILIHRPFIPSPKTAPALSSLALPSLAICSNAARSCAHIAETQTARMRPNYHIMLPTFTSAIVLIMNSWAARKTGRTQESELNVREVRKCLHALRDAESWWRGAGRMLDILTELGSISDTSLKTPSAHGSTVPTPTRLQSFESGPSGLRSWVVPSEDPLNQESREDAFKNDCPGLKQELEDPALARAAGPAERIPTAGLYARVSRPESTRTATPSLHPLPIHAAKPFPEISPSRVDNPAHPVYANAFRHGNDSSLSHQPLKAGERDSAKHSAQSVHLDQPQPAVHHPVNTNDIPEMSSPSSNIAMLNGMYSLLSGNIHNLQVPEYQQWLHAVSQNQQHPVVRDFSGMPGSAINQASTNFATTPMQPPGFPDGLDAQMPLDGQWNNFDFGIDLNAAPDVNGAMADIWSMAPNGFEMDEWSRYLSQAQPPAPGAPGNPPDHP</sequence>
<proteinExistence type="predicted"/>
<keyword evidence="3" id="KW-0732">Signal</keyword>
<dbReference type="OrthoDB" id="4456959at2759"/>
<feature type="region of interest" description="Disordered" evidence="2">
    <location>
        <begin position="646"/>
        <end position="690"/>
    </location>
</feature>
<dbReference type="AlphaFoldDB" id="A0A8H3U011"/>
<protein>
    <recommendedName>
        <fullName evidence="4">Xylanolytic transcriptional activator regulatory domain-containing protein</fullName>
    </recommendedName>
</protein>
<dbReference type="Pfam" id="PF04082">
    <property type="entry name" value="Fungal_trans"/>
    <property type="match status" value="1"/>
</dbReference>
<evidence type="ECO:0000256" key="2">
    <source>
        <dbReference type="SAM" id="MobiDB-lite"/>
    </source>
</evidence>
<keyword evidence="6" id="KW-1185">Reference proteome</keyword>
<dbReference type="Proteomes" id="UP000620104">
    <property type="component" value="Unassembled WGS sequence"/>
</dbReference>
<feature type="region of interest" description="Disordered" evidence="2">
    <location>
        <begin position="522"/>
        <end position="561"/>
    </location>
</feature>
<feature type="signal peptide" evidence="3">
    <location>
        <begin position="1"/>
        <end position="18"/>
    </location>
</feature>
<feature type="chain" id="PRO_5034127796" description="Xylanolytic transcriptional activator regulatory domain-containing protein" evidence="3">
    <location>
        <begin position="19"/>
        <end position="841"/>
    </location>
</feature>
<evidence type="ECO:0000313" key="6">
    <source>
        <dbReference type="Proteomes" id="UP000620104"/>
    </source>
</evidence>
<dbReference type="CDD" id="cd12148">
    <property type="entry name" value="fungal_TF_MHR"/>
    <property type="match status" value="1"/>
</dbReference>
<dbReference type="GO" id="GO:0003677">
    <property type="term" value="F:DNA binding"/>
    <property type="evidence" value="ECO:0007669"/>
    <property type="project" value="InterPro"/>
</dbReference>
<accession>A0A8H3U011</accession>
<dbReference type="GO" id="GO:0006351">
    <property type="term" value="P:DNA-templated transcription"/>
    <property type="evidence" value="ECO:0007669"/>
    <property type="project" value="InterPro"/>
</dbReference>